<dbReference type="EMBL" id="CABFNS010000746">
    <property type="protein sequence ID" value="VUC26299.1"/>
    <property type="molecule type" value="Genomic_DNA"/>
</dbReference>
<gene>
    <name evidence="1" type="ORF">CLO192961_LOCUS187531</name>
</gene>
<reference evidence="1 2" key="1">
    <citation type="submission" date="2019-06" db="EMBL/GenBank/DDBJ databases">
        <authorList>
            <person name="Broberg M."/>
        </authorList>
    </citation>
    <scope>NUCLEOTIDE SEQUENCE [LARGE SCALE GENOMIC DNA]</scope>
</reference>
<protein>
    <submittedName>
        <fullName evidence="1">Uncharacterized protein</fullName>
    </submittedName>
</protein>
<sequence length="114" mass="12981">MTQAELEGFVNGLGPNLEEIILHDFSMVGRTWVPALDILREKVAGRKKGTRGFHFAHLKGNDIRSFVESDDELLAQYFDQNNQSTAMRIIERYVNDNGITENPLRNYIDIEPAS</sequence>
<accession>A0ABY6U8T3</accession>
<proteinExistence type="predicted"/>
<organism evidence="1 2">
    <name type="scientific">Bionectria ochroleuca</name>
    <name type="common">Gliocladium roseum</name>
    <dbReference type="NCBI Taxonomy" id="29856"/>
    <lineage>
        <taxon>Eukaryota</taxon>
        <taxon>Fungi</taxon>
        <taxon>Dikarya</taxon>
        <taxon>Ascomycota</taxon>
        <taxon>Pezizomycotina</taxon>
        <taxon>Sordariomycetes</taxon>
        <taxon>Hypocreomycetidae</taxon>
        <taxon>Hypocreales</taxon>
        <taxon>Bionectriaceae</taxon>
        <taxon>Clonostachys</taxon>
    </lineage>
</organism>
<comment type="caution">
    <text evidence="1">The sequence shown here is derived from an EMBL/GenBank/DDBJ whole genome shotgun (WGS) entry which is preliminary data.</text>
</comment>
<evidence type="ECO:0000313" key="2">
    <source>
        <dbReference type="Proteomes" id="UP000766486"/>
    </source>
</evidence>
<keyword evidence="2" id="KW-1185">Reference proteome</keyword>
<evidence type="ECO:0000313" key="1">
    <source>
        <dbReference type="EMBL" id="VUC26299.1"/>
    </source>
</evidence>
<dbReference type="Proteomes" id="UP000766486">
    <property type="component" value="Unassembled WGS sequence"/>
</dbReference>
<name>A0ABY6U8T3_BIOOC</name>